<dbReference type="EMBL" id="GALX01003428">
    <property type="protein sequence ID" value="JAB65038.1"/>
    <property type="molecule type" value="Transcribed_RNA"/>
</dbReference>
<evidence type="ECO:0000313" key="2">
    <source>
        <dbReference type="EMBL" id="JAB65038.1"/>
    </source>
</evidence>
<accession>V5GXH5</accession>
<protein>
    <submittedName>
        <fullName evidence="2">HEAT repeat-containing protein 7A</fullName>
    </submittedName>
</protein>
<evidence type="ECO:0000259" key="1">
    <source>
        <dbReference type="Pfam" id="PF23210"/>
    </source>
</evidence>
<dbReference type="PANTHER" id="PTHR23120:SF0">
    <property type="entry name" value="MAESTRO HEAT-LIKE REPEAT FAMILY MEMBER 1"/>
    <property type="match status" value="1"/>
</dbReference>
<sequence length="530" mass="60860">MKNNNDKERIKALLVITHLISYSGEQAIKRRCKDIVRHLNDMLNDHNIRIKKALLKIIVAFSCRKILLDKDVNPDGPDKYIEFILKMCCRQVLPKNCDVEAQELQDIQRSADNTLYMLSTSVPELEDILWGLFIRSFLGIAFDDALIILLRCLTHLASKKEKTKSSEAAFVRCLALLANPLPSFRGTYIINFLKNIRPCDVDSYKTVWDTKIPQLLKYLEQNYDNFNPLEWQDLIFDFVTILLENVKNESFNEILVFKAKGQLETYSDNRHTVNGNNDSVIKQMEKQFLLKCLAIILCYIKDKDTVLQTLDNILVSVKLTDYSELHTCAEAVGICSRAHLQLVLDKLFSIRKDILTRKSSKFLHFSFMKDQKHDLGIERLRYAVIRSYGEICNEAPSDKLLRIIESEILSFVVSELTGAKDFATRRVCLKAIHSIADAMHPNRNLLHIRLNGRDKVIETVSSEMHLHSGPEYIELFPLIIPAVTALIRLPVQIESDARIVLLKCFLTTSTTLLLFTVRSILKMGIITMEN</sequence>
<dbReference type="PANTHER" id="PTHR23120">
    <property type="entry name" value="MAESTRO-RELATED HEAT DOMAIN-CONTAINING"/>
    <property type="match status" value="1"/>
</dbReference>
<proteinExistence type="predicted"/>
<dbReference type="SUPFAM" id="SSF48371">
    <property type="entry name" value="ARM repeat"/>
    <property type="match status" value="1"/>
</dbReference>
<dbReference type="InterPro" id="IPR045206">
    <property type="entry name" value="Maestro_heat-like_prot"/>
</dbReference>
<dbReference type="InterPro" id="IPR055408">
    <property type="entry name" value="HEAT_MROH2B-like"/>
</dbReference>
<name>V5GXH5_ANOGL</name>
<organism evidence="2">
    <name type="scientific">Anoplophora glabripennis</name>
    <name type="common">Asian longhorn beetle</name>
    <name type="synonym">Anoplophora nobilis</name>
    <dbReference type="NCBI Taxonomy" id="217634"/>
    <lineage>
        <taxon>Eukaryota</taxon>
        <taxon>Metazoa</taxon>
        <taxon>Ecdysozoa</taxon>
        <taxon>Arthropoda</taxon>
        <taxon>Hexapoda</taxon>
        <taxon>Insecta</taxon>
        <taxon>Pterygota</taxon>
        <taxon>Neoptera</taxon>
        <taxon>Endopterygota</taxon>
        <taxon>Coleoptera</taxon>
        <taxon>Polyphaga</taxon>
        <taxon>Cucujiformia</taxon>
        <taxon>Chrysomeloidea</taxon>
        <taxon>Cerambycidae</taxon>
        <taxon>Lamiinae</taxon>
        <taxon>Lamiini</taxon>
        <taxon>Anoplophora</taxon>
    </lineage>
</organism>
<dbReference type="InterPro" id="IPR016024">
    <property type="entry name" value="ARM-type_fold"/>
</dbReference>
<dbReference type="GO" id="GO:0005737">
    <property type="term" value="C:cytoplasm"/>
    <property type="evidence" value="ECO:0007669"/>
    <property type="project" value="TreeGrafter"/>
</dbReference>
<gene>
    <name evidence="2" type="primary">HTR7A</name>
</gene>
<reference evidence="2" key="1">
    <citation type="submission" date="2013-07" db="EMBL/GenBank/DDBJ databases">
        <title>Midgut Transcriptome Profiling of Anoplphora glabripennis, a Lignocellulose Degrading, Wood-Boring Cerambycid.</title>
        <authorList>
            <person name="Scully E.D."/>
            <person name="Hoover K."/>
            <person name="Carlson J.E."/>
            <person name="Tien M."/>
            <person name="Geib S.M."/>
        </authorList>
    </citation>
    <scope>NUCLEOTIDE SEQUENCE</scope>
</reference>
<feature type="domain" description="MROH2B-like HEAT-repeats" evidence="1">
    <location>
        <begin position="1"/>
        <end position="465"/>
    </location>
</feature>
<dbReference type="Pfam" id="PF23210">
    <property type="entry name" value="HEAT_Maestro_2"/>
    <property type="match status" value="1"/>
</dbReference>
<dbReference type="AlphaFoldDB" id="V5GXH5"/>